<feature type="compositionally biased region" description="Basic and acidic residues" evidence="1">
    <location>
        <begin position="80"/>
        <end position="110"/>
    </location>
</feature>
<dbReference type="EMBL" id="MU129164">
    <property type="protein sequence ID" value="KAF9505247.1"/>
    <property type="molecule type" value="Genomic_DNA"/>
</dbReference>
<dbReference type="Proteomes" id="UP000886523">
    <property type="component" value="Unassembled WGS sequence"/>
</dbReference>
<accession>A0A9P6AGN7</accession>
<dbReference type="AlphaFoldDB" id="A0A9P6AGN7"/>
<sequence length="240" mass="26493">MQLQKQVNTKTSAPKISRQSFSTNARVLNTTEALEEIASRKEAAILEAEKRENEKHEKERKAKEARDAKARKKELAQQARAEKAHHAQMAKAEKAAARLAAKEERLRAKAETAAAQGARKSRKRKVCGIEGHGNGDKENEGSQWDSPPKQCWTLSPEHPAPNHSPYEQSHPQPRPQPRWTGPPASSTDLDNSVAPLRYMTDQTAVYPGPLPPLVNAPEDDRAPDEETAKLLLALSSGIVL</sequence>
<keyword evidence="3" id="KW-1185">Reference proteome</keyword>
<evidence type="ECO:0000313" key="3">
    <source>
        <dbReference type="Proteomes" id="UP000886523"/>
    </source>
</evidence>
<organism evidence="2 3">
    <name type="scientific">Hydnum rufescens UP504</name>
    <dbReference type="NCBI Taxonomy" id="1448309"/>
    <lineage>
        <taxon>Eukaryota</taxon>
        <taxon>Fungi</taxon>
        <taxon>Dikarya</taxon>
        <taxon>Basidiomycota</taxon>
        <taxon>Agaricomycotina</taxon>
        <taxon>Agaricomycetes</taxon>
        <taxon>Cantharellales</taxon>
        <taxon>Hydnaceae</taxon>
        <taxon>Hydnum</taxon>
    </lineage>
</organism>
<name>A0A9P6AGN7_9AGAM</name>
<protein>
    <submittedName>
        <fullName evidence="2">Uncharacterized protein</fullName>
    </submittedName>
</protein>
<feature type="region of interest" description="Disordered" evidence="1">
    <location>
        <begin position="1"/>
        <end position="23"/>
    </location>
</feature>
<reference evidence="2" key="1">
    <citation type="journal article" date="2020" name="Nat. Commun.">
        <title>Large-scale genome sequencing of mycorrhizal fungi provides insights into the early evolution of symbiotic traits.</title>
        <authorList>
            <person name="Miyauchi S."/>
            <person name="Kiss E."/>
            <person name="Kuo A."/>
            <person name="Drula E."/>
            <person name="Kohler A."/>
            <person name="Sanchez-Garcia M."/>
            <person name="Morin E."/>
            <person name="Andreopoulos B."/>
            <person name="Barry K.W."/>
            <person name="Bonito G."/>
            <person name="Buee M."/>
            <person name="Carver A."/>
            <person name="Chen C."/>
            <person name="Cichocki N."/>
            <person name="Clum A."/>
            <person name="Culley D."/>
            <person name="Crous P.W."/>
            <person name="Fauchery L."/>
            <person name="Girlanda M."/>
            <person name="Hayes R.D."/>
            <person name="Keri Z."/>
            <person name="LaButti K."/>
            <person name="Lipzen A."/>
            <person name="Lombard V."/>
            <person name="Magnuson J."/>
            <person name="Maillard F."/>
            <person name="Murat C."/>
            <person name="Nolan M."/>
            <person name="Ohm R.A."/>
            <person name="Pangilinan J."/>
            <person name="Pereira M.F."/>
            <person name="Perotto S."/>
            <person name="Peter M."/>
            <person name="Pfister S."/>
            <person name="Riley R."/>
            <person name="Sitrit Y."/>
            <person name="Stielow J.B."/>
            <person name="Szollosi G."/>
            <person name="Zifcakova L."/>
            <person name="Stursova M."/>
            <person name="Spatafora J.W."/>
            <person name="Tedersoo L."/>
            <person name="Vaario L.M."/>
            <person name="Yamada A."/>
            <person name="Yan M."/>
            <person name="Wang P."/>
            <person name="Xu J."/>
            <person name="Bruns T."/>
            <person name="Baldrian P."/>
            <person name="Vilgalys R."/>
            <person name="Dunand C."/>
            <person name="Henrissat B."/>
            <person name="Grigoriev I.V."/>
            <person name="Hibbett D."/>
            <person name="Nagy L.G."/>
            <person name="Martin F.M."/>
        </authorList>
    </citation>
    <scope>NUCLEOTIDE SEQUENCE</scope>
    <source>
        <strain evidence="2">UP504</strain>
    </source>
</reference>
<comment type="caution">
    <text evidence="2">The sequence shown here is derived from an EMBL/GenBank/DDBJ whole genome shotgun (WGS) entry which is preliminary data.</text>
</comment>
<proteinExistence type="predicted"/>
<evidence type="ECO:0000313" key="2">
    <source>
        <dbReference type="EMBL" id="KAF9505247.1"/>
    </source>
</evidence>
<gene>
    <name evidence="2" type="ORF">BS47DRAFT_1400563</name>
</gene>
<feature type="compositionally biased region" description="Basic and acidic residues" evidence="1">
    <location>
        <begin position="48"/>
        <end position="68"/>
    </location>
</feature>
<evidence type="ECO:0000256" key="1">
    <source>
        <dbReference type="SAM" id="MobiDB-lite"/>
    </source>
</evidence>
<feature type="region of interest" description="Disordered" evidence="1">
    <location>
        <begin position="48"/>
        <end position="224"/>
    </location>
</feature>